<accession>A0A9X1L851</accession>
<evidence type="ECO:0000256" key="1">
    <source>
        <dbReference type="SAM" id="MobiDB-lite"/>
    </source>
</evidence>
<proteinExistence type="predicted"/>
<feature type="region of interest" description="Disordered" evidence="1">
    <location>
        <begin position="69"/>
        <end position="126"/>
    </location>
</feature>
<dbReference type="InterPro" id="IPR011033">
    <property type="entry name" value="PRC_barrel-like_sf"/>
</dbReference>
<name>A0A9X1L851_9PROT</name>
<keyword evidence="3" id="KW-1185">Reference proteome</keyword>
<dbReference type="Proteomes" id="UP001139311">
    <property type="component" value="Unassembled WGS sequence"/>
</dbReference>
<organism evidence="2 3">
    <name type="scientific">Roseicella aerolata</name>
    <dbReference type="NCBI Taxonomy" id="2883479"/>
    <lineage>
        <taxon>Bacteria</taxon>
        <taxon>Pseudomonadati</taxon>
        <taxon>Pseudomonadota</taxon>
        <taxon>Alphaproteobacteria</taxon>
        <taxon>Acetobacterales</taxon>
        <taxon>Roseomonadaceae</taxon>
        <taxon>Roseicella</taxon>
    </lineage>
</organism>
<evidence type="ECO:0000313" key="3">
    <source>
        <dbReference type="Proteomes" id="UP001139311"/>
    </source>
</evidence>
<gene>
    <name evidence="2" type="ORF">LHA35_10630</name>
</gene>
<evidence type="ECO:0000313" key="2">
    <source>
        <dbReference type="EMBL" id="MCB4822189.1"/>
    </source>
</evidence>
<dbReference type="EMBL" id="JAJAQI010000013">
    <property type="protein sequence ID" value="MCB4822189.1"/>
    <property type="molecule type" value="Genomic_DNA"/>
</dbReference>
<dbReference type="Pfam" id="PF09939">
    <property type="entry name" value="DUF2171"/>
    <property type="match status" value="1"/>
</dbReference>
<comment type="caution">
    <text evidence="2">The sequence shown here is derived from an EMBL/GenBank/DDBJ whole genome shotgun (WGS) entry which is preliminary data.</text>
</comment>
<dbReference type="SUPFAM" id="SSF50346">
    <property type="entry name" value="PRC-barrel domain"/>
    <property type="match status" value="1"/>
</dbReference>
<sequence>MDLSNIRHGMEVVGADGQPLGSVDHVEHNRIKLRRNDPGAGGQHHWLPQDMIAKVDGNTVRLTMPAEQARRAWQGGAAESPAGEGRAGMGDAQTGTGGQSMAHAQETPGTRPDQPVPGGPSRDMRH</sequence>
<dbReference type="RefSeq" id="WP_226608101.1">
    <property type="nucleotide sequence ID" value="NZ_JAJAQI010000013.1"/>
</dbReference>
<protein>
    <submittedName>
        <fullName evidence="2">DUF2171 domain-containing protein</fullName>
    </submittedName>
</protein>
<dbReference type="InterPro" id="IPR018684">
    <property type="entry name" value="DUF2171"/>
</dbReference>
<reference evidence="2" key="1">
    <citation type="submission" date="2021-10" db="EMBL/GenBank/DDBJ databases">
        <title>Roseicella aerolatum sp. nov., isolated from aerosols of e-waste dismantling site.</title>
        <authorList>
            <person name="Qin T."/>
        </authorList>
    </citation>
    <scope>NUCLEOTIDE SEQUENCE</scope>
    <source>
        <strain evidence="2">GB24</strain>
    </source>
</reference>
<dbReference type="AlphaFoldDB" id="A0A9X1L851"/>